<evidence type="ECO:0000313" key="7">
    <source>
        <dbReference type="Proteomes" id="UP000434850"/>
    </source>
</evidence>
<keyword evidence="7" id="KW-1185">Reference proteome</keyword>
<dbReference type="EMBL" id="WQLA01000001">
    <property type="protein sequence ID" value="MVN90306.1"/>
    <property type="molecule type" value="Genomic_DNA"/>
</dbReference>
<evidence type="ECO:0000256" key="1">
    <source>
        <dbReference type="ARBA" id="ARBA00023002"/>
    </source>
</evidence>
<dbReference type="AlphaFoldDB" id="A0A6I4IA00"/>
<dbReference type="SUPFAM" id="SSF55068">
    <property type="entry name" value="Peptide methionine sulfoxide reductase"/>
    <property type="match status" value="1"/>
</dbReference>
<proteinExistence type="inferred from homology"/>
<feature type="active site" evidence="4">
    <location>
        <position position="12"/>
    </location>
</feature>
<evidence type="ECO:0000259" key="5">
    <source>
        <dbReference type="Pfam" id="PF01625"/>
    </source>
</evidence>
<dbReference type="NCBIfam" id="TIGR00401">
    <property type="entry name" value="msrA"/>
    <property type="match status" value="1"/>
</dbReference>
<dbReference type="HAMAP" id="MF_01401">
    <property type="entry name" value="MsrA"/>
    <property type="match status" value="1"/>
</dbReference>
<evidence type="ECO:0000256" key="4">
    <source>
        <dbReference type="HAMAP-Rule" id="MF_01401"/>
    </source>
</evidence>
<protein>
    <recommendedName>
        <fullName evidence="4">Peptide methionine sulfoxide reductase MsrA</fullName>
        <shortName evidence="4">Protein-methionine-S-oxide reductase</shortName>
        <ecNumber evidence="4">1.8.4.11</ecNumber>
    </recommendedName>
    <alternativeName>
        <fullName evidence="4">Peptide-methionine (S)-S-oxide reductase</fullName>
        <shortName evidence="4">Peptide Met(O) reductase</shortName>
    </alternativeName>
</protein>
<sequence>MNLQKATFGGGCFWCTEAIFQIIKGVKSVVSGYMGGEIENPTYEQICGGKTGHAEVVEVEFDADEISYNDLLFVFFETHDATTLNRQGNDVGTQYRSVIYYHNKEQEQQAKEMVAQLTTEGIYSNPIVTEISPVGTLYTAESYHQNYFNNNTYKPYCTFVIQPKLNKFARKFTEKVKAGAV</sequence>
<dbReference type="InterPro" id="IPR036509">
    <property type="entry name" value="Met_Sox_Rdtase_MsrA_sf"/>
</dbReference>
<dbReference type="InterPro" id="IPR002569">
    <property type="entry name" value="Met_Sox_Rdtase_MsrA_dom"/>
</dbReference>
<dbReference type="GO" id="GO:0008113">
    <property type="term" value="F:peptide-methionine (S)-S-oxide reductase activity"/>
    <property type="evidence" value="ECO:0007669"/>
    <property type="project" value="UniProtKB-UniRule"/>
</dbReference>
<name>A0A6I4IA00_9SPHI</name>
<comment type="function">
    <text evidence="4">Has an important function as a repair enzyme for proteins that have been inactivated by oxidation. Catalyzes the reversible oxidation-reduction of methionine sulfoxide in proteins to methionine.</text>
</comment>
<organism evidence="6 7">
    <name type="scientific">Mucilaginibacter aquatilis</name>
    <dbReference type="NCBI Taxonomy" id="1517760"/>
    <lineage>
        <taxon>Bacteria</taxon>
        <taxon>Pseudomonadati</taxon>
        <taxon>Bacteroidota</taxon>
        <taxon>Sphingobacteriia</taxon>
        <taxon>Sphingobacteriales</taxon>
        <taxon>Sphingobacteriaceae</taxon>
        <taxon>Mucilaginibacter</taxon>
    </lineage>
</organism>
<evidence type="ECO:0000313" key="6">
    <source>
        <dbReference type="EMBL" id="MVN90306.1"/>
    </source>
</evidence>
<gene>
    <name evidence="4 6" type="primary">msrA</name>
    <name evidence="6" type="ORF">GO816_04130</name>
</gene>
<comment type="catalytic activity">
    <reaction evidence="2 4">
        <text>L-methionyl-[protein] + [thioredoxin]-disulfide + H2O = L-methionyl-(S)-S-oxide-[protein] + [thioredoxin]-dithiol</text>
        <dbReference type="Rhea" id="RHEA:14217"/>
        <dbReference type="Rhea" id="RHEA-COMP:10698"/>
        <dbReference type="Rhea" id="RHEA-COMP:10700"/>
        <dbReference type="Rhea" id="RHEA-COMP:12313"/>
        <dbReference type="Rhea" id="RHEA-COMP:12315"/>
        <dbReference type="ChEBI" id="CHEBI:15377"/>
        <dbReference type="ChEBI" id="CHEBI:16044"/>
        <dbReference type="ChEBI" id="CHEBI:29950"/>
        <dbReference type="ChEBI" id="CHEBI:44120"/>
        <dbReference type="ChEBI" id="CHEBI:50058"/>
        <dbReference type="EC" id="1.8.4.11"/>
    </reaction>
</comment>
<comment type="caution">
    <text evidence="6">The sequence shown here is derived from an EMBL/GenBank/DDBJ whole genome shotgun (WGS) entry which is preliminary data.</text>
</comment>
<accession>A0A6I4IA00</accession>
<evidence type="ECO:0000256" key="2">
    <source>
        <dbReference type="ARBA" id="ARBA00047806"/>
    </source>
</evidence>
<feature type="domain" description="Peptide methionine sulphoxide reductase MsrA" evidence="5">
    <location>
        <begin position="5"/>
        <end position="157"/>
    </location>
</feature>
<comment type="similarity">
    <text evidence="4">Belongs to the MsrA Met sulfoxide reductase family.</text>
</comment>
<dbReference type="PANTHER" id="PTHR43774">
    <property type="entry name" value="PEPTIDE METHIONINE SULFOXIDE REDUCTASE"/>
    <property type="match status" value="1"/>
</dbReference>
<comment type="catalytic activity">
    <reaction evidence="3 4">
        <text>[thioredoxin]-disulfide + L-methionine + H2O = L-methionine (S)-S-oxide + [thioredoxin]-dithiol</text>
        <dbReference type="Rhea" id="RHEA:19993"/>
        <dbReference type="Rhea" id="RHEA-COMP:10698"/>
        <dbReference type="Rhea" id="RHEA-COMP:10700"/>
        <dbReference type="ChEBI" id="CHEBI:15377"/>
        <dbReference type="ChEBI" id="CHEBI:29950"/>
        <dbReference type="ChEBI" id="CHEBI:50058"/>
        <dbReference type="ChEBI" id="CHEBI:57844"/>
        <dbReference type="ChEBI" id="CHEBI:58772"/>
        <dbReference type="EC" id="1.8.4.11"/>
    </reaction>
</comment>
<dbReference type="Proteomes" id="UP000434850">
    <property type="component" value="Unassembled WGS sequence"/>
</dbReference>
<dbReference type="PANTHER" id="PTHR43774:SF1">
    <property type="entry name" value="PEPTIDE METHIONINE SULFOXIDE REDUCTASE MSRA 2"/>
    <property type="match status" value="1"/>
</dbReference>
<dbReference type="OrthoDB" id="4174719at2"/>
<dbReference type="RefSeq" id="WP_157540068.1">
    <property type="nucleotide sequence ID" value="NZ_WQLA01000001.1"/>
</dbReference>
<dbReference type="Gene3D" id="3.30.1060.10">
    <property type="entry name" value="Peptide methionine sulphoxide reductase MsrA"/>
    <property type="match status" value="1"/>
</dbReference>
<dbReference type="Pfam" id="PF01625">
    <property type="entry name" value="PMSR"/>
    <property type="match status" value="1"/>
</dbReference>
<reference evidence="6 7" key="1">
    <citation type="submission" date="2019-12" db="EMBL/GenBank/DDBJ databases">
        <title>Mucilaginibacter sp. HME9299 genome sequencing and assembly.</title>
        <authorList>
            <person name="Kang H."/>
            <person name="Kim H."/>
            <person name="Joh K."/>
        </authorList>
    </citation>
    <scope>NUCLEOTIDE SEQUENCE [LARGE SCALE GENOMIC DNA]</scope>
    <source>
        <strain evidence="6 7">HME9299</strain>
    </source>
</reference>
<dbReference type="EC" id="1.8.4.11" evidence="4"/>
<keyword evidence="1 4" id="KW-0560">Oxidoreductase</keyword>
<evidence type="ECO:0000256" key="3">
    <source>
        <dbReference type="ARBA" id="ARBA00048782"/>
    </source>
</evidence>